<dbReference type="AlphaFoldDB" id="A0A2T1HQF1"/>
<gene>
    <name evidence="2" type="ORF">SLNSH_16510</name>
</gene>
<reference evidence="3" key="1">
    <citation type="submission" date="2018-03" db="EMBL/GenBank/DDBJ databases">
        <authorList>
            <person name="Sun L."/>
            <person name="Liu H."/>
            <person name="Chen W."/>
            <person name="Huang K."/>
            <person name="Liu W."/>
            <person name="Gao X."/>
        </authorList>
    </citation>
    <scope>NUCLEOTIDE SEQUENCE [LARGE SCALE GENOMIC DNA]</scope>
    <source>
        <strain evidence="3">SH9</strain>
    </source>
</reference>
<protein>
    <recommendedName>
        <fullName evidence="1">Bacterial Ig-like domain-containing protein</fullName>
    </recommendedName>
</protein>
<keyword evidence="3" id="KW-1185">Reference proteome</keyword>
<proteinExistence type="predicted"/>
<evidence type="ECO:0000313" key="3">
    <source>
        <dbReference type="Proteomes" id="UP000239772"/>
    </source>
</evidence>
<dbReference type="InterPro" id="IPR013783">
    <property type="entry name" value="Ig-like_fold"/>
</dbReference>
<comment type="caution">
    <text evidence="2">The sequence shown here is derived from an EMBL/GenBank/DDBJ whole genome shotgun (WGS) entry which is preliminary data.</text>
</comment>
<dbReference type="SUPFAM" id="SSF49899">
    <property type="entry name" value="Concanavalin A-like lectins/glucanases"/>
    <property type="match status" value="1"/>
</dbReference>
<dbReference type="InterPro" id="IPR013320">
    <property type="entry name" value="ConA-like_dom_sf"/>
</dbReference>
<dbReference type="GO" id="GO:0004553">
    <property type="term" value="F:hydrolase activity, hydrolyzing O-glycosyl compounds"/>
    <property type="evidence" value="ECO:0007669"/>
    <property type="project" value="InterPro"/>
</dbReference>
<evidence type="ECO:0000259" key="1">
    <source>
        <dbReference type="Pfam" id="PF19077"/>
    </source>
</evidence>
<dbReference type="Gene3D" id="2.60.120.180">
    <property type="match status" value="1"/>
</dbReference>
<feature type="domain" description="Bacterial Ig-like" evidence="1">
    <location>
        <begin position="291"/>
        <end position="371"/>
    </location>
</feature>
<dbReference type="InterPro" id="IPR013319">
    <property type="entry name" value="GH11/12"/>
</dbReference>
<dbReference type="Gene3D" id="2.60.40.10">
    <property type="entry name" value="Immunoglobulins"/>
    <property type="match status" value="2"/>
</dbReference>
<organism evidence="2 3">
    <name type="scientific">Alsobacter soli</name>
    <dbReference type="NCBI Taxonomy" id="2109933"/>
    <lineage>
        <taxon>Bacteria</taxon>
        <taxon>Pseudomonadati</taxon>
        <taxon>Pseudomonadota</taxon>
        <taxon>Alphaproteobacteria</taxon>
        <taxon>Hyphomicrobiales</taxon>
        <taxon>Alsobacteraceae</taxon>
        <taxon>Alsobacter</taxon>
    </lineage>
</organism>
<dbReference type="Proteomes" id="UP000239772">
    <property type="component" value="Unassembled WGS sequence"/>
</dbReference>
<dbReference type="Pfam" id="PF19077">
    <property type="entry name" value="Big_13"/>
    <property type="match status" value="1"/>
</dbReference>
<evidence type="ECO:0000313" key="2">
    <source>
        <dbReference type="EMBL" id="PSC03873.1"/>
    </source>
</evidence>
<accession>A0A2T1HQF1</accession>
<dbReference type="InterPro" id="IPR044016">
    <property type="entry name" value="Big_13"/>
</dbReference>
<name>A0A2T1HQF1_9HYPH</name>
<dbReference type="EMBL" id="PVZS01000019">
    <property type="protein sequence ID" value="PSC03873.1"/>
    <property type="molecule type" value="Genomic_DNA"/>
</dbReference>
<sequence length="468" mass="47669">MYCFNAVDFGNYDWTVPQTPIASSQVNAIASLSQTFDLTLGGDGSKYDVITDMFLTGKAGDNTTNLYEVEIFLHTPQYSSDWVNYGGMTTIGTYTGSGHTWKVASTTGGAGTPDLIFMPTDTPDVLSGTLDIKGMLDYLVAQHVLTGSEYFNGLGIGAEVQQGSGSLSINTFAVDYTPGVPAPAPTVPQVTITSSGGIVNSLATTVAGDVDLANVGSTVRILDGTTQIGTAVVGSDGHWSASVNLLNAQGLHQVTATDANAAGTGQSAAVQYTLDTVAPKIVSVAESVSGLTTGHSTTITVGASDATSGVCGVKVFDNGAYLGDATLGSSGKWIFAAQDLADGKHSFTVSALDAAGNASSAVSAGAALTVDSIAPTVKILSETLWHGTFQISFSGSDNTGGSGLSKYVYWVDHNASSESAPPSGALKSGSLSSSSKSLALSGSLQGDYLHIQAIDVAGNHSADAIWHL</sequence>